<sequence>MFAQTPNADEKNAYCQYVKDVGDAEKTLDSGIEGFGRMGQSDTNPTLKQAVIGVSKSLSKHLQGNSAIRAAALECELYDHSLDVERIVKYKLPFIENQVTLQRITDLANVLSILDEEIAATEKRKRAGNATVADIVALTQQRMEIYHQYTTAKSEAAISQFPEIPQINVEQALHQVDDLTLELQEELNHKQALQAWDVSLVGGMQKPISGQPFGTSTGAQPFVSLTFTYNFNAASYKRKLENSTSSLMEMRRQQNDELSHQAFVLQQSISASLAAEKSVLPQLIEETNRLSSDLGSLREADSTEALRMKSLIRVSLAIAAMEAHLARFKITLLSNDYAQSQ</sequence>
<dbReference type="EMBL" id="WOEY01000089">
    <property type="protein sequence ID" value="NPT44089.1"/>
    <property type="molecule type" value="Genomic_DNA"/>
</dbReference>
<name>A0ABX2BTL8_9BURK</name>
<evidence type="ECO:0000313" key="1">
    <source>
        <dbReference type="EMBL" id="NPT44089.1"/>
    </source>
</evidence>
<protein>
    <recommendedName>
        <fullName evidence="3">Outer membrane efflux protein</fullName>
    </recommendedName>
</protein>
<evidence type="ECO:0008006" key="3">
    <source>
        <dbReference type="Google" id="ProtNLM"/>
    </source>
</evidence>
<accession>A0ABX2BTL8</accession>
<evidence type="ECO:0000313" key="2">
    <source>
        <dbReference type="Proteomes" id="UP000652198"/>
    </source>
</evidence>
<comment type="caution">
    <text evidence="1">The sequence shown here is derived from an EMBL/GenBank/DDBJ whole genome shotgun (WGS) entry which is preliminary data.</text>
</comment>
<proteinExistence type="predicted"/>
<keyword evidence="2" id="KW-1185">Reference proteome</keyword>
<reference evidence="1 2" key="1">
    <citation type="submission" date="2019-11" db="EMBL/GenBank/DDBJ databases">
        <title>Metabolism of dissolved organic matter in forest soils.</title>
        <authorList>
            <person name="Cyle K.T."/>
            <person name="Wilhelm R.C."/>
            <person name="Martinez C.E."/>
        </authorList>
    </citation>
    <scope>NUCLEOTIDE SEQUENCE [LARGE SCALE GENOMIC DNA]</scope>
    <source>
        <strain evidence="1 2">1N</strain>
    </source>
</reference>
<gene>
    <name evidence="1" type="ORF">GNZ12_22830</name>
</gene>
<organism evidence="1 2">
    <name type="scientific">Paraburkholderia solitsugae</name>
    <dbReference type="NCBI Taxonomy" id="2675748"/>
    <lineage>
        <taxon>Bacteria</taxon>
        <taxon>Pseudomonadati</taxon>
        <taxon>Pseudomonadota</taxon>
        <taxon>Betaproteobacteria</taxon>
        <taxon>Burkholderiales</taxon>
        <taxon>Burkholderiaceae</taxon>
        <taxon>Paraburkholderia</taxon>
    </lineage>
</organism>
<dbReference type="Proteomes" id="UP000652198">
    <property type="component" value="Unassembled WGS sequence"/>
</dbReference>
<dbReference type="RefSeq" id="WP_172313913.1">
    <property type="nucleotide sequence ID" value="NZ_WOEY01000089.1"/>
</dbReference>